<evidence type="ECO:0000313" key="2">
    <source>
        <dbReference type="Proteomes" id="UP000054387"/>
    </source>
</evidence>
<keyword evidence="2" id="KW-1185">Reference proteome</keyword>
<protein>
    <submittedName>
        <fullName evidence="1">Uncharacterized protein</fullName>
    </submittedName>
</protein>
<sequence>MDRRPSTWLAIGLAVGVVAGFTLGSGALASAFAASDDDELDDPFTSVSRSGATCYDGPTPNAGWLHEGANGHYYGVTLNATVVHAPDKRLDAVVKHVSEGRYVVALRTVAPDDDEDSWLQRKDDSCDRVSTHVELATSLPTDEYREVTVTANGRELLVVERDGTVAELYQLPNPVNTTA</sequence>
<evidence type="ECO:0000313" key="1">
    <source>
        <dbReference type="EMBL" id="KTG08367.1"/>
    </source>
</evidence>
<accession>A0A0W1R5J9</accession>
<proteinExistence type="predicted"/>
<name>A0A0W1R5J9_9EURY</name>
<dbReference type="RefSeq" id="WP_058583087.1">
    <property type="nucleotide sequence ID" value="NZ_LOPU01000031.1"/>
</dbReference>
<gene>
    <name evidence="1" type="ORF">AUR64_19235</name>
</gene>
<reference evidence="1 2" key="1">
    <citation type="submission" date="2015-12" db="EMBL/GenBank/DDBJ databases">
        <title>Haloprofundus marisrubri gen. nov., sp. nov., an extremely halophilic archaeon isolated from the Discovery deep brine-seawater interface in the Red Sea.</title>
        <authorList>
            <person name="Zhang G."/>
            <person name="Stingl U."/>
            <person name="Rashid M."/>
        </authorList>
    </citation>
    <scope>NUCLEOTIDE SEQUENCE [LARGE SCALE GENOMIC DNA]</scope>
    <source>
        <strain evidence="1 2">SB9</strain>
    </source>
</reference>
<dbReference type="Proteomes" id="UP000054387">
    <property type="component" value="Unassembled WGS sequence"/>
</dbReference>
<dbReference type="STRING" id="1514971.AUR64_19235"/>
<organism evidence="1 2">
    <name type="scientific">Haloprofundus marisrubri</name>
    <dbReference type="NCBI Taxonomy" id="1514971"/>
    <lineage>
        <taxon>Archaea</taxon>
        <taxon>Methanobacteriati</taxon>
        <taxon>Methanobacteriota</taxon>
        <taxon>Stenosarchaea group</taxon>
        <taxon>Halobacteria</taxon>
        <taxon>Halobacteriales</taxon>
        <taxon>Haloferacaceae</taxon>
        <taxon>Haloprofundus</taxon>
    </lineage>
</organism>
<dbReference type="EMBL" id="LOPU01000031">
    <property type="protein sequence ID" value="KTG08367.1"/>
    <property type="molecule type" value="Genomic_DNA"/>
</dbReference>
<comment type="caution">
    <text evidence="1">The sequence shown here is derived from an EMBL/GenBank/DDBJ whole genome shotgun (WGS) entry which is preliminary data.</text>
</comment>
<dbReference type="AlphaFoldDB" id="A0A0W1R5J9"/>
<dbReference type="OrthoDB" id="270520at2157"/>